<feature type="domain" description="HMA" evidence="11">
    <location>
        <begin position="4"/>
        <end position="68"/>
    </location>
</feature>
<dbReference type="NCBIfam" id="TIGR01512">
    <property type="entry name" value="ATPase-IB2_Cd"/>
    <property type="match status" value="1"/>
</dbReference>
<dbReference type="InterPro" id="IPR006121">
    <property type="entry name" value="HMA_dom"/>
</dbReference>
<dbReference type="PRINTS" id="PR00119">
    <property type="entry name" value="CATATPASE"/>
</dbReference>
<name>E3HA06_ILYPC</name>
<dbReference type="OrthoDB" id="9813266at2"/>
<dbReference type="SUPFAM" id="SSF56784">
    <property type="entry name" value="HAD-like"/>
    <property type="match status" value="1"/>
</dbReference>
<dbReference type="RefSeq" id="WP_013387801.1">
    <property type="nucleotide sequence ID" value="NC_014632.1"/>
</dbReference>
<dbReference type="STRING" id="572544.Ilyop_1354"/>
<organism evidence="12 13">
    <name type="scientific">Ilyobacter polytropus (strain ATCC 51220 / DSM 2926 / LMG 16218 / CuHBu1)</name>
    <dbReference type="NCBI Taxonomy" id="572544"/>
    <lineage>
        <taxon>Bacteria</taxon>
        <taxon>Fusobacteriati</taxon>
        <taxon>Fusobacteriota</taxon>
        <taxon>Fusobacteriia</taxon>
        <taxon>Fusobacteriales</taxon>
        <taxon>Fusobacteriaceae</taxon>
        <taxon>Ilyobacter</taxon>
    </lineage>
</organism>
<comment type="subcellular location">
    <subcellularLocation>
        <location evidence="10">Cell membrane</location>
    </subcellularLocation>
    <subcellularLocation>
        <location evidence="1">Membrane</location>
        <topology evidence="1">Multi-pass membrane protein</topology>
    </subcellularLocation>
</comment>
<dbReference type="InterPro" id="IPR023298">
    <property type="entry name" value="ATPase_P-typ_TM_dom_sf"/>
</dbReference>
<dbReference type="FunFam" id="2.70.150.10:FF:000002">
    <property type="entry name" value="Copper-transporting ATPase 1, putative"/>
    <property type="match status" value="1"/>
</dbReference>
<dbReference type="PANTHER" id="PTHR48085:SF5">
    <property type="entry name" value="CADMIUM_ZINC-TRANSPORTING ATPASE HMA4-RELATED"/>
    <property type="match status" value="1"/>
</dbReference>
<evidence type="ECO:0000256" key="10">
    <source>
        <dbReference type="RuleBase" id="RU362081"/>
    </source>
</evidence>
<dbReference type="InterPro" id="IPR051014">
    <property type="entry name" value="Cation_Transport_ATPase_IB"/>
</dbReference>
<dbReference type="InterPro" id="IPR023214">
    <property type="entry name" value="HAD_sf"/>
</dbReference>
<keyword evidence="8 10" id="KW-1133">Transmembrane helix</keyword>
<dbReference type="EMBL" id="CP002281">
    <property type="protein sequence ID" value="ADO83134.1"/>
    <property type="molecule type" value="Genomic_DNA"/>
</dbReference>
<dbReference type="KEGG" id="ipo:Ilyop_1354"/>
<dbReference type="SUPFAM" id="SSF81665">
    <property type="entry name" value="Calcium ATPase, transmembrane domain M"/>
    <property type="match status" value="1"/>
</dbReference>
<feature type="transmembrane region" description="Helical" evidence="10">
    <location>
        <begin position="733"/>
        <end position="752"/>
    </location>
</feature>
<dbReference type="InterPro" id="IPR036412">
    <property type="entry name" value="HAD-like_sf"/>
</dbReference>
<dbReference type="SFLD" id="SFLDG00002">
    <property type="entry name" value="C1.7:_P-type_atpase_like"/>
    <property type="match status" value="1"/>
</dbReference>
<dbReference type="SFLD" id="SFLDF00027">
    <property type="entry name" value="p-type_atpase"/>
    <property type="match status" value="1"/>
</dbReference>
<accession>E3HA06</accession>
<dbReference type="InterPro" id="IPR018303">
    <property type="entry name" value="ATPase_P-typ_P_site"/>
</dbReference>
<dbReference type="GO" id="GO:0005886">
    <property type="term" value="C:plasma membrane"/>
    <property type="evidence" value="ECO:0007669"/>
    <property type="project" value="UniProtKB-SubCell"/>
</dbReference>
<dbReference type="InterPro" id="IPR044492">
    <property type="entry name" value="P_typ_ATPase_HD_dom"/>
</dbReference>
<dbReference type="PROSITE" id="PS50846">
    <property type="entry name" value="HMA_2"/>
    <property type="match status" value="2"/>
</dbReference>
<evidence type="ECO:0000256" key="4">
    <source>
        <dbReference type="ARBA" id="ARBA00022723"/>
    </source>
</evidence>
<dbReference type="Pfam" id="PF00403">
    <property type="entry name" value="HMA"/>
    <property type="match status" value="2"/>
</dbReference>
<dbReference type="Gene3D" id="2.70.150.10">
    <property type="entry name" value="Calcium-transporting ATPase, cytoplasmic transduction domain A"/>
    <property type="match status" value="1"/>
</dbReference>
<dbReference type="Gene3D" id="3.30.70.100">
    <property type="match status" value="2"/>
</dbReference>
<keyword evidence="4 10" id="KW-0479">Metal-binding</keyword>
<dbReference type="InterPro" id="IPR059000">
    <property type="entry name" value="ATPase_P-type_domA"/>
</dbReference>
<dbReference type="HOGENOM" id="CLU_001771_6_2_0"/>
<proteinExistence type="inferred from homology"/>
<dbReference type="CDD" id="cd07548">
    <property type="entry name" value="P-type_ATPase-Cd_Zn_Co_like"/>
    <property type="match status" value="1"/>
</dbReference>
<dbReference type="PANTHER" id="PTHR48085">
    <property type="entry name" value="CADMIUM/ZINC-TRANSPORTING ATPASE HMA2-RELATED"/>
    <property type="match status" value="1"/>
</dbReference>
<dbReference type="eggNOG" id="COG2217">
    <property type="taxonomic scope" value="Bacteria"/>
</dbReference>
<evidence type="ECO:0000256" key="1">
    <source>
        <dbReference type="ARBA" id="ARBA00004141"/>
    </source>
</evidence>
<keyword evidence="5 10" id="KW-0547">Nucleotide-binding</keyword>
<dbReference type="Pfam" id="PF00122">
    <property type="entry name" value="E1-E2_ATPase"/>
    <property type="match status" value="1"/>
</dbReference>
<keyword evidence="7" id="KW-1278">Translocase</keyword>
<dbReference type="InterPro" id="IPR023299">
    <property type="entry name" value="ATPase_P-typ_cyto_dom_N"/>
</dbReference>
<dbReference type="AlphaFoldDB" id="E3HA06"/>
<dbReference type="InterPro" id="IPR008250">
    <property type="entry name" value="ATPase_P-typ_transduc_dom_A_sf"/>
</dbReference>
<dbReference type="GO" id="GO:0005524">
    <property type="term" value="F:ATP binding"/>
    <property type="evidence" value="ECO:0007669"/>
    <property type="project" value="UniProtKB-UniRule"/>
</dbReference>
<keyword evidence="6 10" id="KW-0067">ATP-binding</keyword>
<dbReference type="InterPro" id="IPR027256">
    <property type="entry name" value="P-typ_ATPase_IB"/>
</dbReference>
<dbReference type="GO" id="GO:0015086">
    <property type="term" value="F:cadmium ion transmembrane transporter activity"/>
    <property type="evidence" value="ECO:0007669"/>
    <property type="project" value="TreeGrafter"/>
</dbReference>
<feature type="transmembrane region" description="Helical" evidence="10">
    <location>
        <begin position="758"/>
        <end position="776"/>
    </location>
</feature>
<dbReference type="SUPFAM" id="SSF81653">
    <property type="entry name" value="Calcium ATPase, transduction domain A"/>
    <property type="match status" value="1"/>
</dbReference>
<keyword evidence="9 10" id="KW-0472">Membrane</keyword>
<dbReference type="SUPFAM" id="SSF55008">
    <property type="entry name" value="HMA, heavy metal-associated domain"/>
    <property type="match status" value="2"/>
</dbReference>
<dbReference type="GO" id="GO:0046872">
    <property type="term" value="F:metal ion binding"/>
    <property type="evidence" value="ECO:0007669"/>
    <property type="project" value="UniProtKB-KW"/>
</dbReference>
<dbReference type="CDD" id="cd00371">
    <property type="entry name" value="HMA"/>
    <property type="match status" value="2"/>
</dbReference>
<evidence type="ECO:0000256" key="2">
    <source>
        <dbReference type="ARBA" id="ARBA00006024"/>
    </source>
</evidence>
<dbReference type="GO" id="GO:0016887">
    <property type="term" value="F:ATP hydrolysis activity"/>
    <property type="evidence" value="ECO:0007669"/>
    <property type="project" value="InterPro"/>
</dbReference>
<evidence type="ECO:0000259" key="11">
    <source>
        <dbReference type="PROSITE" id="PS50846"/>
    </source>
</evidence>
<dbReference type="InterPro" id="IPR036163">
    <property type="entry name" value="HMA_dom_sf"/>
</dbReference>
<gene>
    <name evidence="12" type="ordered locus">Ilyop_1354</name>
</gene>
<evidence type="ECO:0000256" key="7">
    <source>
        <dbReference type="ARBA" id="ARBA00022967"/>
    </source>
</evidence>
<keyword evidence="3 10" id="KW-0812">Transmembrane</keyword>
<feature type="domain" description="HMA" evidence="11">
    <location>
        <begin position="81"/>
        <end position="146"/>
    </location>
</feature>
<dbReference type="InterPro" id="IPR001757">
    <property type="entry name" value="P_typ_ATPase"/>
</dbReference>
<evidence type="ECO:0000256" key="6">
    <source>
        <dbReference type="ARBA" id="ARBA00022840"/>
    </source>
</evidence>
<protein>
    <submittedName>
        <fullName evidence="12">Heavy metal translocating P-type ATPase</fullName>
    </submittedName>
</protein>
<evidence type="ECO:0000313" key="13">
    <source>
        <dbReference type="Proteomes" id="UP000006875"/>
    </source>
</evidence>
<evidence type="ECO:0000256" key="5">
    <source>
        <dbReference type="ARBA" id="ARBA00022741"/>
    </source>
</evidence>
<comment type="similarity">
    <text evidence="2 10">Belongs to the cation transport ATPase (P-type) (TC 3.A.3) family. Type IB subfamily.</text>
</comment>
<sequence length="779" mass="85826">MIYIKKEYLIKNLHCGGCAAKIEEAVSSLKGTKEVHLNFMKKKITLKISGEDDKSFLEKINKLADSIEPGTYFEDINDKSKDLKIKLSGLNCAGCAVKIEDKVSKLDFVDTVSLNFSKQILDLNISEKNMESEIFKKVEKIVKSLEPHVNVTYEHSEIVYHDHGHDHFHGSMARKELLFLFIGGALFIAGLFMENIPNLKIFLMVIAYILVGGDIVINSFKNIKRGNFMDENFLMTIATFGAFSIGETSEAVGVMLFYKVGEYFQDRAVENSRKSIESLMDIRPDYANLKNNNGKFEKVSPDKVNIGDIILVKPGEKVPLDGEISKGNSTVDVSALTGESLPKDVSLGDEILSGSVNKNGTLEIKVSKDFSHSTVSKILEMVENASSKKAPSEKFITKFAKFYTPIVVFSALAIAFIPPIFVGEFSSWFYRALIFLVVSCPCALVVSIPLSFFSGIGSASKKGILVKGGNYLEELNNVKAVVFDKTGTLTMGKFKVTDIMAVNGDKEELLELAAAAEWYSNHPIGECVKNSLEKPINEENIENHHELEGYGIKAHYKKDEILTGNAKLLKKHSIKFDEADLLGTIVYVAKNGVYAGYILISDEIKKDSHEAVKRLKEIGIKSFMLTGDRKKVAEKIGKEIGIKEIHSELLPDEKVDHFQKIKEQIKGSVIFVGDGINDAPVLALSDIGVAMGGIGSDSAIEAADVIIMNDEPIKLREVIDVAKFTRVIVLQNISLAIGIKLLVMALGIGGMATMWEAIFADVGVALLAVLNSMRILKHK</sequence>
<dbReference type="SFLD" id="SFLDS00003">
    <property type="entry name" value="Haloacid_Dehalogenase"/>
    <property type="match status" value="1"/>
</dbReference>
<dbReference type="NCBIfam" id="TIGR01525">
    <property type="entry name" value="ATPase-IB_hvy"/>
    <property type="match status" value="1"/>
</dbReference>
<evidence type="ECO:0000313" key="12">
    <source>
        <dbReference type="EMBL" id="ADO83134.1"/>
    </source>
</evidence>
<feature type="transmembrane region" description="Helical" evidence="10">
    <location>
        <begin position="177"/>
        <end position="193"/>
    </location>
</feature>
<dbReference type="NCBIfam" id="TIGR01494">
    <property type="entry name" value="ATPase_P-type"/>
    <property type="match status" value="1"/>
</dbReference>
<feature type="transmembrane region" description="Helical" evidence="10">
    <location>
        <begin position="402"/>
        <end position="422"/>
    </location>
</feature>
<keyword evidence="10" id="KW-1003">Cell membrane</keyword>
<dbReference type="Pfam" id="PF00702">
    <property type="entry name" value="Hydrolase"/>
    <property type="match status" value="1"/>
</dbReference>
<keyword evidence="13" id="KW-1185">Reference proteome</keyword>
<feature type="transmembrane region" description="Helical" evidence="10">
    <location>
        <begin position="199"/>
        <end position="220"/>
    </location>
</feature>
<evidence type="ECO:0000256" key="9">
    <source>
        <dbReference type="ARBA" id="ARBA00023136"/>
    </source>
</evidence>
<dbReference type="Proteomes" id="UP000006875">
    <property type="component" value="Chromosome"/>
</dbReference>
<dbReference type="PROSITE" id="PS00154">
    <property type="entry name" value="ATPASE_E1_E2"/>
    <property type="match status" value="1"/>
</dbReference>
<evidence type="ECO:0000256" key="3">
    <source>
        <dbReference type="ARBA" id="ARBA00022692"/>
    </source>
</evidence>
<dbReference type="GO" id="GO:0019829">
    <property type="term" value="F:ATPase-coupled monoatomic cation transmembrane transporter activity"/>
    <property type="evidence" value="ECO:0007669"/>
    <property type="project" value="InterPro"/>
</dbReference>
<feature type="transmembrane region" description="Helical" evidence="10">
    <location>
        <begin position="428"/>
        <end position="453"/>
    </location>
</feature>
<reference evidence="12 13" key="1">
    <citation type="journal article" date="2010" name="Stand. Genomic Sci.">
        <title>Complete genome sequence of Ilyobacter polytropus type strain (CuHbu1).</title>
        <authorList>
            <person name="Sikorski J."/>
            <person name="Chertkov O."/>
            <person name="Lapidus A."/>
            <person name="Nolan M."/>
            <person name="Lucas S."/>
            <person name="Del Rio T.G."/>
            <person name="Tice H."/>
            <person name="Cheng J.F."/>
            <person name="Tapia R."/>
            <person name="Han C."/>
            <person name="Goodwin L."/>
            <person name="Pitluck S."/>
            <person name="Liolios K."/>
            <person name="Ivanova N."/>
            <person name="Mavromatis K."/>
            <person name="Mikhailova N."/>
            <person name="Pati A."/>
            <person name="Chen A."/>
            <person name="Palaniappan K."/>
            <person name="Land M."/>
            <person name="Hauser L."/>
            <person name="Chang Y.J."/>
            <person name="Jeffries C.D."/>
            <person name="Brambilla E."/>
            <person name="Yasawong M."/>
            <person name="Rohde M."/>
            <person name="Pukall R."/>
            <person name="Spring S."/>
            <person name="Goker M."/>
            <person name="Woyke T."/>
            <person name="Bristow J."/>
            <person name="Eisen J.A."/>
            <person name="Markowitz V."/>
            <person name="Hugenholtz P."/>
            <person name="Kyrpides N.C."/>
            <person name="Klenk H.P."/>
        </authorList>
    </citation>
    <scope>NUCLEOTIDE SEQUENCE [LARGE SCALE GENOMIC DNA]</scope>
    <source>
        <strain evidence="13">ATCC 51220 / DSM 2926 / LMG 16218 / CuHBu1</strain>
    </source>
</reference>
<evidence type="ECO:0000256" key="8">
    <source>
        <dbReference type="ARBA" id="ARBA00022989"/>
    </source>
</evidence>
<dbReference type="Gene3D" id="3.40.1110.10">
    <property type="entry name" value="Calcium-transporting ATPase, cytoplasmic domain N"/>
    <property type="match status" value="1"/>
</dbReference>
<dbReference type="PRINTS" id="PR00941">
    <property type="entry name" value="CDATPASE"/>
</dbReference>
<dbReference type="Gene3D" id="3.40.50.1000">
    <property type="entry name" value="HAD superfamily/HAD-like"/>
    <property type="match status" value="1"/>
</dbReference>